<evidence type="ECO:0000313" key="1">
    <source>
        <dbReference type="EMBL" id="PHZ86726.1"/>
    </source>
</evidence>
<dbReference type="OrthoDB" id="9810432at2"/>
<dbReference type="InterPro" id="IPR021263">
    <property type="entry name" value="DUF2840"/>
</dbReference>
<evidence type="ECO:0008006" key="3">
    <source>
        <dbReference type="Google" id="ProtNLM"/>
    </source>
</evidence>
<name>A0A2G4YZ51_9PROT</name>
<comment type="caution">
    <text evidence="1">The sequence shown here is derived from an EMBL/GenBank/DDBJ whole genome shotgun (WGS) entry which is preliminary data.</text>
</comment>
<dbReference type="EMBL" id="PDEM01000005">
    <property type="protein sequence ID" value="PHZ86726.1"/>
    <property type="molecule type" value="Genomic_DNA"/>
</dbReference>
<dbReference type="Proteomes" id="UP000229730">
    <property type="component" value="Unassembled WGS sequence"/>
</dbReference>
<sequence length="154" mass="17951">MTGFLTRVHLHYGRDLFNNYIRFGIPKYRDDFTGREAYEYYPAGAIFGYIKWQANDYDTKSWRFFVLRAGDDTTPQQVIYGITPGAEILADISGKERVQRFFKAIDQIEARDIDGSDVAPDYWVQSNARINSSLDPLPYRPEQHRAWLLERAVS</sequence>
<dbReference type="Pfam" id="PF11000">
    <property type="entry name" value="DUF2840"/>
    <property type="match status" value="1"/>
</dbReference>
<reference evidence="1 2" key="1">
    <citation type="submission" date="2017-10" db="EMBL/GenBank/DDBJ databases">
        <title>Frigbacter circumglobatus gen. nov. sp. nov., isolated from sediment cultured in situ.</title>
        <authorList>
            <person name="Zhao Z."/>
        </authorList>
    </citation>
    <scope>NUCLEOTIDE SEQUENCE [LARGE SCALE GENOMIC DNA]</scope>
    <source>
        <strain evidence="1 2">ZYL</strain>
    </source>
</reference>
<accession>A0A2G4YZ51</accession>
<protein>
    <recommendedName>
        <fullName evidence="3">Glycosidase</fullName>
    </recommendedName>
</protein>
<gene>
    <name evidence="1" type="ORF">CRD36_00290</name>
</gene>
<keyword evidence="2" id="KW-1185">Reference proteome</keyword>
<organism evidence="1 2">
    <name type="scientific">Paremcibacter congregatus</name>
    <dbReference type="NCBI Taxonomy" id="2043170"/>
    <lineage>
        <taxon>Bacteria</taxon>
        <taxon>Pseudomonadati</taxon>
        <taxon>Pseudomonadota</taxon>
        <taxon>Alphaproteobacteria</taxon>
        <taxon>Emcibacterales</taxon>
        <taxon>Emcibacteraceae</taxon>
        <taxon>Paremcibacter</taxon>
    </lineage>
</organism>
<proteinExistence type="predicted"/>
<evidence type="ECO:0000313" key="2">
    <source>
        <dbReference type="Proteomes" id="UP000229730"/>
    </source>
</evidence>
<dbReference type="RefSeq" id="WP_099470740.1">
    <property type="nucleotide sequence ID" value="NZ_CP041025.1"/>
</dbReference>
<dbReference type="AlphaFoldDB" id="A0A2G4YZ51"/>
<dbReference type="InParanoid" id="A0A2G4YZ51"/>